<keyword evidence="2" id="KW-1185">Reference proteome</keyword>
<dbReference type="AlphaFoldDB" id="B0C8Y8"/>
<name>B0C8Y8_ACAM1</name>
<sequence length="86" mass="10174">MVKRKVLVDTEPVRIDFHLNGSFTRLKSLQFRRQLEIPTQIIPAHLRAIGSCFFLTQIYEYPEPGEEGKPCFRWQIQEKSKANSYF</sequence>
<dbReference type="KEGG" id="amr:AM1_0310"/>
<accession>B0C8Y8</accession>
<reference evidence="1 2" key="1">
    <citation type="journal article" date="2008" name="Proc. Natl. Acad. Sci. U.S.A.">
        <title>Niche adaptation and genome expansion in the chlorophyll d-producing cyanobacterium Acaryochloris marina.</title>
        <authorList>
            <person name="Swingley W.D."/>
            <person name="Chen M."/>
            <person name="Cheung P.C."/>
            <person name="Conrad A.L."/>
            <person name="Dejesa L.C."/>
            <person name="Hao J."/>
            <person name="Honchak B.M."/>
            <person name="Karbach L.E."/>
            <person name="Kurdoglu A."/>
            <person name="Lahiri S."/>
            <person name="Mastrian S.D."/>
            <person name="Miyashita H."/>
            <person name="Page L."/>
            <person name="Ramakrishna P."/>
            <person name="Satoh S."/>
            <person name="Sattley W.M."/>
            <person name="Shimada Y."/>
            <person name="Taylor H.L."/>
            <person name="Tomo T."/>
            <person name="Tsuchiya T."/>
            <person name="Wang Z.T."/>
            <person name="Raymond J."/>
            <person name="Mimuro M."/>
            <person name="Blankenship R.E."/>
            <person name="Touchman J.W."/>
        </authorList>
    </citation>
    <scope>NUCLEOTIDE SEQUENCE [LARGE SCALE GENOMIC DNA]</scope>
    <source>
        <strain evidence="2">MBIC 11017</strain>
    </source>
</reference>
<dbReference type="Proteomes" id="UP000000268">
    <property type="component" value="Chromosome"/>
</dbReference>
<evidence type="ECO:0000313" key="1">
    <source>
        <dbReference type="EMBL" id="ABW25378.1"/>
    </source>
</evidence>
<organism evidence="1 2">
    <name type="scientific">Acaryochloris marina (strain MBIC 11017)</name>
    <dbReference type="NCBI Taxonomy" id="329726"/>
    <lineage>
        <taxon>Bacteria</taxon>
        <taxon>Bacillati</taxon>
        <taxon>Cyanobacteriota</taxon>
        <taxon>Cyanophyceae</taxon>
        <taxon>Acaryochloridales</taxon>
        <taxon>Acaryochloridaceae</taxon>
        <taxon>Acaryochloris</taxon>
    </lineage>
</organism>
<proteinExistence type="predicted"/>
<dbReference type="HOGENOM" id="CLU_2490642_0_0_3"/>
<protein>
    <submittedName>
        <fullName evidence="1">Uncharacterized protein</fullName>
    </submittedName>
</protein>
<gene>
    <name evidence="1" type="ordered locus">AM1_0310</name>
</gene>
<dbReference type="EMBL" id="CP000828">
    <property type="protein sequence ID" value="ABW25378.1"/>
    <property type="molecule type" value="Genomic_DNA"/>
</dbReference>
<evidence type="ECO:0000313" key="2">
    <source>
        <dbReference type="Proteomes" id="UP000000268"/>
    </source>
</evidence>